<protein>
    <submittedName>
        <fullName evidence="2">Uncharacterized protein</fullName>
    </submittedName>
</protein>
<accession>A0A9X1NDH3</accession>
<name>A0A9X1NDH3_9ACTN</name>
<keyword evidence="1" id="KW-1133">Transmembrane helix</keyword>
<keyword evidence="3" id="KW-1185">Reference proteome</keyword>
<proteinExistence type="predicted"/>
<feature type="transmembrane region" description="Helical" evidence="1">
    <location>
        <begin position="39"/>
        <end position="58"/>
    </location>
</feature>
<sequence>MATSIGMAVTGTIVAAALSAPLAGIATSPADVHSFENAVTTATFASAVICTALVLWAAQRDLRDSKGLEP</sequence>
<dbReference type="EMBL" id="JAJOMB010000006">
    <property type="protein sequence ID" value="MCD5312095.1"/>
    <property type="molecule type" value="Genomic_DNA"/>
</dbReference>
<evidence type="ECO:0000256" key="1">
    <source>
        <dbReference type="SAM" id="Phobius"/>
    </source>
</evidence>
<comment type="caution">
    <text evidence="2">The sequence shown here is derived from an EMBL/GenBank/DDBJ whole genome shotgun (WGS) entry which is preliminary data.</text>
</comment>
<gene>
    <name evidence="2" type="ORF">LR394_14385</name>
</gene>
<dbReference type="AlphaFoldDB" id="A0A9X1NDH3"/>
<organism evidence="2 3">
    <name type="scientific">Kineosporia babensis</name>
    <dbReference type="NCBI Taxonomy" id="499548"/>
    <lineage>
        <taxon>Bacteria</taxon>
        <taxon>Bacillati</taxon>
        <taxon>Actinomycetota</taxon>
        <taxon>Actinomycetes</taxon>
        <taxon>Kineosporiales</taxon>
        <taxon>Kineosporiaceae</taxon>
        <taxon>Kineosporia</taxon>
    </lineage>
</organism>
<dbReference type="Proteomes" id="UP001138997">
    <property type="component" value="Unassembled WGS sequence"/>
</dbReference>
<keyword evidence="1" id="KW-0472">Membrane</keyword>
<reference evidence="2" key="1">
    <citation type="submission" date="2021-11" db="EMBL/GenBank/DDBJ databases">
        <title>Streptomyces corallinus and Kineosporia corallina sp. nov., two new coral-derived marine actinobacteria.</title>
        <authorList>
            <person name="Buangrab K."/>
            <person name="Sutthacheep M."/>
            <person name="Yeemin T."/>
            <person name="Harunari E."/>
            <person name="Igarashi Y."/>
            <person name="Sripreechasak P."/>
            <person name="Kanchanasin P."/>
            <person name="Tanasupawat S."/>
            <person name="Phongsopitanun W."/>
        </authorList>
    </citation>
    <scope>NUCLEOTIDE SEQUENCE</scope>
    <source>
        <strain evidence="2">JCM 31032</strain>
    </source>
</reference>
<evidence type="ECO:0000313" key="3">
    <source>
        <dbReference type="Proteomes" id="UP001138997"/>
    </source>
</evidence>
<dbReference type="RefSeq" id="WP_231441965.1">
    <property type="nucleotide sequence ID" value="NZ_JAJOMB010000006.1"/>
</dbReference>
<evidence type="ECO:0000313" key="2">
    <source>
        <dbReference type="EMBL" id="MCD5312095.1"/>
    </source>
</evidence>
<keyword evidence="1" id="KW-0812">Transmembrane</keyword>